<dbReference type="PANTHER" id="PTHR36437">
    <property type="entry name" value="GLYOXALASE/BLEOMYCIN RESISTANCE PROTEIN/DIOXYGENASE"/>
    <property type="match status" value="1"/>
</dbReference>
<keyword evidence="3" id="KW-1185">Reference proteome</keyword>
<dbReference type="Gene3D" id="3.10.180.10">
    <property type="entry name" value="2,3-Dihydroxybiphenyl 1,2-Dioxygenase, domain 1"/>
    <property type="match status" value="1"/>
</dbReference>
<dbReference type="RefSeq" id="WP_343984688.1">
    <property type="nucleotide sequence ID" value="NZ_BAAAJG010000025.1"/>
</dbReference>
<proteinExistence type="predicted"/>
<dbReference type="PANTHER" id="PTHR36437:SF2">
    <property type="entry name" value="GLYOXALASE_BLEOMYCIN RESISTANCE PROTEIN_DIOXYGENASE"/>
    <property type="match status" value="1"/>
</dbReference>
<dbReference type="InterPro" id="IPR037523">
    <property type="entry name" value="VOC_core"/>
</dbReference>
<reference evidence="3" key="1">
    <citation type="journal article" date="2019" name="Int. J. Syst. Evol. Microbiol.">
        <title>The Global Catalogue of Microorganisms (GCM) 10K type strain sequencing project: providing services to taxonomists for standard genome sequencing and annotation.</title>
        <authorList>
            <consortium name="The Broad Institute Genomics Platform"/>
            <consortium name="The Broad Institute Genome Sequencing Center for Infectious Disease"/>
            <person name="Wu L."/>
            <person name="Ma J."/>
        </authorList>
    </citation>
    <scope>NUCLEOTIDE SEQUENCE [LARGE SCALE GENOMIC DNA]</scope>
    <source>
        <strain evidence="3">JCM 12165</strain>
    </source>
</reference>
<dbReference type="EMBL" id="JBHUCP010000033">
    <property type="protein sequence ID" value="MFD1534329.1"/>
    <property type="molecule type" value="Genomic_DNA"/>
</dbReference>
<evidence type="ECO:0000313" key="2">
    <source>
        <dbReference type="EMBL" id="MFD1534329.1"/>
    </source>
</evidence>
<accession>A0ABW4FW62</accession>
<dbReference type="Pfam" id="PF00903">
    <property type="entry name" value="Glyoxalase"/>
    <property type="match status" value="1"/>
</dbReference>
<dbReference type="PROSITE" id="PS51819">
    <property type="entry name" value="VOC"/>
    <property type="match status" value="1"/>
</dbReference>
<dbReference type="InterPro" id="IPR029068">
    <property type="entry name" value="Glyas_Bleomycin-R_OHBP_Dase"/>
</dbReference>
<dbReference type="Proteomes" id="UP001597145">
    <property type="component" value="Unassembled WGS sequence"/>
</dbReference>
<name>A0ABW4FW62_9PSEU</name>
<organism evidence="2 3">
    <name type="scientific">Pseudonocardia aurantiaca</name>
    <dbReference type="NCBI Taxonomy" id="75290"/>
    <lineage>
        <taxon>Bacteria</taxon>
        <taxon>Bacillati</taxon>
        <taxon>Actinomycetota</taxon>
        <taxon>Actinomycetes</taxon>
        <taxon>Pseudonocardiales</taxon>
        <taxon>Pseudonocardiaceae</taxon>
        <taxon>Pseudonocardia</taxon>
    </lineage>
</organism>
<comment type="caution">
    <text evidence="2">The sequence shown here is derived from an EMBL/GenBank/DDBJ whole genome shotgun (WGS) entry which is preliminary data.</text>
</comment>
<feature type="domain" description="VOC" evidence="1">
    <location>
        <begin position="5"/>
        <end position="119"/>
    </location>
</feature>
<evidence type="ECO:0000313" key="3">
    <source>
        <dbReference type="Proteomes" id="UP001597145"/>
    </source>
</evidence>
<dbReference type="SUPFAM" id="SSF54593">
    <property type="entry name" value="Glyoxalase/Bleomycin resistance protein/Dihydroxybiphenyl dioxygenase"/>
    <property type="match status" value="1"/>
</dbReference>
<dbReference type="InterPro" id="IPR004360">
    <property type="entry name" value="Glyas_Fos-R_dOase_dom"/>
</dbReference>
<gene>
    <name evidence="2" type="ORF">ACFSCY_33420</name>
</gene>
<evidence type="ECO:0000259" key="1">
    <source>
        <dbReference type="PROSITE" id="PS51819"/>
    </source>
</evidence>
<protein>
    <submittedName>
        <fullName evidence="2">VOC family protein</fullName>
    </submittedName>
</protein>
<sequence length="121" mass="12914">MTINQLLTMTVFVSDQDRAKAFYAEQLGFDVRADRVVGDNRWLEVAPPKSETSIVLHRPFPGSTAGSTQGVILGSDDLDADCAALVDAGVAVDGPDDMPWGRQATFSDPDGNGFVLTEAAR</sequence>